<dbReference type="GO" id="GO:0032993">
    <property type="term" value="C:protein-DNA complex"/>
    <property type="evidence" value="ECO:0007669"/>
    <property type="project" value="TreeGrafter"/>
</dbReference>
<dbReference type="Gene3D" id="1.10.10.10">
    <property type="entry name" value="Winged helix-like DNA-binding domain superfamily/Winged helix DNA-binding domain"/>
    <property type="match status" value="1"/>
</dbReference>
<dbReference type="PANTHER" id="PTHR48111">
    <property type="entry name" value="REGULATOR OF RPOS"/>
    <property type="match status" value="1"/>
</dbReference>
<organism evidence="12 13">
    <name type="scientific">Entomomonas moraniae</name>
    <dbReference type="NCBI Taxonomy" id="2213226"/>
    <lineage>
        <taxon>Bacteria</taxon>
        <taxon>Pseudomonadati</taxon>
        <taxon>Pseudomonadota</taxon>
        <taxon>Gammaproteobacteria</taxon>
        <taxon>Pseudomonadales</taxon>
        <taxon>Pseudomonadaceae</taxon>
        <taxon>Entomomonas</taxon>
    </lineage>
</organism>
<dbReference type="PANTHER" id="PTHR48111:SF6">
    <property type="entry name" value="TRANSCRIPTIONAL REGULATORY PROTEIN CREB"/>
    <property type="match status" value="1"/>
</dbReference>
<dbReference type="NCBIfam" id="NF008296">
    <property type="entry name" value="PRK11083.1"/>
    <property type="match status" value="1"/>
</dbReference>
<evidence type="ECO:0000313" key="12">
    <source>
        <dbReference type="EMBL" id="AZS51845.1"/>
    </source>
</evidence>
<evidence type="ECO:0000256" key="7">
    <source>
        <dbReference type="ARBA" id="ARBA00023163"/>
    </source>
</evidence>
<evidence type="ECO:0000313" key="13">
    <source>
        <dbReference type="Proteomes" id="UP000273143"/>
    </source>
</evidence>
<gene>
    <name evidence="12" type="primary">creB</name>
    <name evidence="12" type="ORF">DM558_14185</name>
</gene>
<dbReference type="SUPFAM" id="SSF52172">
    <property type="entry name" value="CheY-like"/>
    <property type="match status" value="1"/>
</dbReference>
<evidence type="ECO:0000256" key="5">
    <source>
        <dbReference type="ARBA" id="ARBA00023015"/>
    </source>
</evidence>
<dbReference type="InterPro" id="IPR039420">
    <property type="entry name" value="WalR-like"/>
</dbReference>
<dbReference type="GO" id="GO:0005829">
    <property type="term" value="C:cytosol"/>
    <property type="evidence" value="ECO:0007669"/>
    <property type="project" value="TreeGrafter"/>
</dbReference>
<evidence type="ECO:0000256" key="2">
    <source>
        <dbReference type="ARBA" id="ARBA00022490"/>
    </source>
</evidence>
<dbReference type="GO" id="GO:0042802">
    <property type="term" value="F:identical protein binding"/>
    <property type="evidence" value="ECO:0007669"/>
    <property type="project" value="UniProtKB-ARBA"/>
</dbReference>
<evidence type="ECO:0000256" key="8">
    <source>
        <dbReference type="PROSITE-ProRule" id="PRU00169"/>
    </source>
</evidence>
<keyword evidence="5" id="KW-0805">Transcription regulation</keyword>
<keyword evidence="2" id="KW-0963">Cytoplasm</keyword>
<name>A0A3Q9JKQ2_9GAMM</name>
<sequence>MPKILIIEDETAIADTLLYSLQTEGFDCTWLSLGSEAIERQKQSPADLWILDVGLPDLNGFEVCRQLRKFSDVPVIFLTARDNEIDRIVGLEIGADDYVSKPFSPREIAARVRAILKRTTMQTTKANPSEIKDIGLFVIDDIGCTISLQGNSLNLTRHEFNLLSCLLSQPKRVFSREQLLDALGISIDAGYERNIDSHIKALRAKVREINSSLEVIRTHRGFGYSYDPS</sequence>
<dbReference type="RefSeq" id="WP_127164909.1">
    <property type="nucleotide sequence ID" value="NZ_CP029822.1"/>
</dbReference>
<dbReference type="AlphaFoldDB" id="A0A3Q9JKQ2"/>
<evidence type="ECO:0000256" key="4">
    <source>
        <dbReference type="ARBA" id="ARBA00023012"/>
    </source>
</evidence>
<dbReference type="InterPro" id="IPR001789">
    <property type="entry name" value="Sig_transdc_resp-reg_receiver"/>
</dbReference>
<dbReference type="GO" id="GO:0000156">
    <property type="term" value="F:phosphorelay response regulator activity"/>
    <property type="evidence" value="ECO:0007669"/>
    <property type="project" value="TreeGrafter"/>
</dbReference>
<dbReference type="CDD" id="cd00383">
    <property type="entry name" value="trans_reg_C"/>
    <property type="match status" value="1"/>
</dbReference>
<evidence type="ECO:0000256" key="6">
    <source>
        <dbReference type="ARBA" id="ARBA00023125"/>
    </source>
</evidence>
<proteinExistence type="predicted"/>
<dbReference type="GO" id="GO:0045893">
    <property type="term" value="P:positive regulation of DNA-templated transcription"/>
    <property type="evidence" value="ECO:0007669"/>
    <property type="project" value="UniProtKB-ARBA"/>
</dbReference>
<feature type="DNA-binding region" description="OmpR/PhoB-type" evidence="9">
    <location>
        <begin position="129"/>
        <end position="228"/>
    </location>
</feature>
<dbReference type="SUPFAM" id="SSF46894">
    <property type="entry name" value="C-terminal effector domain of the bipartite response regulators"/>
    <property type="match status" value="1"/>
</dbReference>
<dbReference type="EMBL" id="CP029822">
    <property type="protein sequence ID" value="AZS51845.1"/>
    <property type="molecule type" value="Genomic_DNA"/>
</dbReference>
<dbReference type="KEGG" id="emo:DM558_14185"/>
<dbReference type="FunFam" id="3.40.50.2300:FF:000021">
    <property type="entry name" value="Two-component system response regulator KdpE"/>
    <property type="match status" value="1"/>
</dbReference>
<dbReference type="Proteomes" id="UP000273143">
    <property type="component" value="Chromosome"/>
</dbReference>
<protein>
    <submittedName>
        <fullName evidence="12">Two-component system response regulator CreB</fullName>
    </submittedName>
</protein>
<keyword evidence="13" id="KW-1185">Reference proteome</keyword>
<evidence type="ECO:0000256" key="3">
    <source>
        <dbReference type="ARBA" id="ARBA00022553"/>
    </source>
</evidence>
<evidence type="ECO:0000259" key="11">
    <source>
        <dbReference type="PROSITE" id="PS51755"/>
    </source>
</evidence>
<feature type="domain" description="Response regulatory" evidence="10">
    <location>
        <begin position="3"/>
        <end position="116"/>
    </location>
</feature>
<keyword evidence="6 9" id="KW-0238">DNA-binding</keyword>
<evidence type="ECO:0000256" key="1">
    <source>
        <dbReference type="ARBA" id="ARBA00004496"/>
    </source>
</evidence>
<evidence type="ECO:0000256" key="9">
    <source>
        <dbReference type="PROSITE-ProRule" id="PRU01091"/>
    </source>
</evidence>
<dbReference type="Pfam" id="PF00072">
    <property type="entry name" value="Response_reg"/>
    <property type="match status" value="1"/>
</dbReference>
<accession>A0A3Q9JKQ2</accession>
<dbReference type="SMART" id="SM00862">
    <property type="entry name" value="Trans_reg_C"/>
    <property type="match status" value="1"/>
</dbReference>
<feature type="modified residue" description="4-aspartylphosphate" evidence="8">
    <location>
        <position position="52"/>
    </location>
</feature>
<dbReference type="GO" id="GO:0000987">
    <property type="term" value="F:cis-regulatory region sequence-specific DNA binding"/>
    <property type="evidence" value="ECO:0007669"/>
    <property type="project" value="UniProtKB-ARBA"/>
</dbReference>
<dbReference type="InterPro" id="IPR016032">
    <property type="entry name" value="Sig_transdc_resp-reg_C-effctor"/>
</dbReference>
<dbReference type="InterPro" id="IPR036388">
    <property type="entry name" value="WH-like_DNA-bd_sf"/>
</dbReference>
<keyword evidence="7" id="KW-0804">Transcription</keyword>
<evidence type="ECO:0000259" key="10">
    <source>
        <dbReference type="PROSITE" id="PS50110"/>
    </source>
</evidence>
<dbReference type="Gene3D" id="6.10.250.690">
    <property type="match status" value="1"/>
</dbReference>
<keyword evidence="3 8" id="KW-0597">Phosphoprotein</keyword>
<feature type="domain" description="OmpR/PhoB-type" evidence="11">
    <location>
        <begin position="129"/>
        <end position="228"/>
    </location>
</feature>
<dbReference type="SMART" id="SM00448">
    <property type="entry name" value="REC"/>
    <property type="match status" value="1"/>
</dbReference>
<dbReference type="Gene3D" id="3.40.50.2300">
    <property type="match status" value="1"/>
</dbReference>
<dbReference type="InterPro" id="IPR011006">
    <property type="entry name" value="CheY-like_superfamily"/>
</dbReference>
<dbReference type="PROSITE" id="PS51755">
    <property type="entry name" value="OMPR_PHOB"/>
    <property type="match status" value="1"/>
</dbReference>
<dbReference type="PROSITE" id="PS50110">
    <property type="entry name" value="RESPONSE_REGULATORY"/>
    <property type="match status" value="1"/>
</dbReference>
<reference evidence="13" key="1">
    <citation type="submission" date="2018-06" db="EMBL/GenBank/DDBJ databases">
        <title>Complete genome of Pseudomonas insecticola strain QZS01.</title>
        <authorList>
            <person name="Wang J."/>
            <person name="Su Q."/>
        </authorList>
    </citation>
    <scope>NUCLEOTIDE SEQUENCE [LARGE SCALE GENOMIC DNA]</scope>
    <source>
        <strain evidence="13">QZS01</strain>
    </source>
</reference>
<comment type="subcellular location">
    <subcellularLocation>
        <location evidence="1">Cytoplasm</location>
    </subcellularLocation>
</comment>
<keyword evidence="4" id="KW-0902">Two-component regulatory system</keyword>
<dbReference type="InterPro" id="IPR001867">
    <property type="entry name" value="OmpR/PhoB-type_DNA-bd"/>
</dbReference>
<dbReference type="Pfam" id="PF00486">
    <property type="entry name" value="Trans_reg_C"/>
    <property type="match status" value="1"/>
</dbReference>